<evidence type="ECO:0000313" key="1">
    <source>
        <dbReference type="EMBL" id="KKW35091.1"/>
    </source>
</evidence>
<comment type="caution">
    <text evidence="1">The sequence shown here is derived from an EMBL/GenBank/DDBJ whole genome shotgun (WGS) entry which is preliminary data.</text>
</comment>
<accession>A0A0G1XVU6</accession>
<dbReference type="EMBL" id="LCRN01000050">
    <property type="protein sequence ID" value="KKW35091.1"/>
    <property type="molecule type" value="Genomic_DNA"/>
</dbReference>
<dbReference type="Proteomes" id="UP000033865">
    <property type="component" value="Unassembled WGS sequence"/>
</dbReference>
<protein>
    <submittedName>
        <fullName evidence="1">Uncharacterized protein</fullName>
    </submittedName>
</protein>
<dbReference type="AlphaFoldDB" id="A0A0G1XVU6"/>
<reference evidence="1 2" key="1">
    <citation type="journal article" date="2015" name="Nature">
        <title>rRNA introns, odd ribosomes, and small enigmatic genomes across a large radiation of phyla.</title>
        <authorList>
            <person name="Brown C.T."/>
            <person name="Hug L.A."/>
            <person name="Thomas B.C."/>
            <person name="Sharon I."/>
            <person name="Castelle C.J."/>
            <person name="Singh A."/>
            <person name="Wilkins M.J."/>
            <person name="Williams K.H."/>
            <person name="Banfield J.F."/>
        </authorList>
    </citation>
    <scope>NUCLEOTIDE SEQUENCE [LARGE SCALE GENOMIC DNA]</scope>
</reference>
<proteinExistence type="predicted"/>
<name>A0A0G1XVU6_9BACT</name>
<sequence length="272" mass="31385">MIGEFGEKLPLDHAPDLFKDDADLQMHFEALAEALVRDPAIFTRPDSGQAEDLRFGFERITRFLHGDLLRGQDFLEMEESSLEARRWLALPEHVYLQQLGMKMATSKKGRLGAVIATHPRREELVVLLTPEAISRFPEFEKTRPHISRLLTHEHAPACEALVFDILSHLERCGDIPYSLDGTESFIFWTYMPYVLEQVKGRGRSYLDVMSAWAAKREPIATQPGDARYPGIEYLYDRDSFFHYLSKDGEDPSHKFVKFMVERAIIPNIKWES</sequence>
<evidence type="ECO:0000313" key="2">
    <source>
        <dbReference type="Proteomes" id="UP000033865"/>
    </source>
</evidence>
<organism evidence="1 2">
    <name type="scientific">Candidatus Uhrbacteria bacterium GW2011_GWC2_53_7</name>
    <dbReference type="NCBI Taxonomy" id="1618986"/>
    <lineage>
        <taxon>Bacteria</taxon>
        <taxon>Candidatus Uhriibacteriota</taxon>
    </lineage>
</organism>
<gene>
    <name evidence="1" type="ORF">UY82_C0050G0005</name>
</gene>